<sequence length="511" mass="55470">MPYLGLEGNGLLTVITITTGMGFILFGYDDGVMGGLLTAPSFTSVFHLSSAMQGTITSMFTVGAFFGCAISALFNGRFGRKPCTFLGAVLVGIGAVLQSASYQVAQLLVGRIVAGVGLGLVVANIIMWQSELSPGRIRGLLVASALTFLILGDLIALWIEYGIANRPSSYAWRLPLALQAALALILSGLLLIMPESPRWLFQNNRESEGLEILTLLNTHKGAVNEEELNKTVKGIQEAIAIESEQSSWQEFFKGDNLKSRQRVVLACILNACQAWSGSTPISYYTTYIFENSVGLSYNTSLLLAGVLQIFRMCASVGTWWSIEKLGRRFSLMATSAGMTVVLAIMAAMVSIDSKPAGIVASVMLFLFEAFYAWGFMGPIWVYGPEIIPLAHRAKGEGLATACLWLSSFVTVEIVPPAIHNIGWKVYLIFACANLSFIPFTYFFLPETAGLSLEAIDLCFMDSNKSPVQKANELVKELKRGHDVSLDRAFDDDEKVAATSQVEYVRTNEASA</sequence>
<feature type="transmembrane region" description="Helical" evidence="8">
    <location>
        <begin position="9"/>
        <end position="28"/>
    </location>
</feature>
<dbReference type="NCBIfam" id="TIGR00879">
    <property type="entry name" value="SP"/>
    <property type="match status" value="1"/>
</dbReference>
<feature type="transmembrane region" description="Helical" evidence="8">
    <location>
        <begin position="85"/>
        <end position="102"/>
    </location>
</feature>
<dbReference type="PANTHER" id="PTHR48022:SF28">
    <property type="entry name" value="MAJOR FACILITATOR SUPERFAMILY (MFS) PROFILE DOMAIN-CONTAINING PROTEIN-RELATED"/>
    <property type="match status" value="1"/>
</dbReference>
<dbReference type="PANTHER" id="PTHR48022">
    <property type="entry name" value="PLASTIDIC GLUCOSE TRANSPORTER 4"/>
    <property type="match status" value="1"/>
</dbReference>
<protein>
    <submittedName>
        <fullName evidence="10">General substrate transporter</fullName>
    </submittedName>
</protein>
<dbReference type="Proteomes" id="UP000076874">
    <property type="component" value="Unassembled WGS sequence"/>
</dbReference>
<dbReference type="PROSITE" id="PS50850">
    <property type="entry name" value="MFS"/>
    <property type="match status" value="1"/>
</dbReference>
<dbReference type="GO" id="GO:0016020">
    <property type="term" value="C:membrane"/>
    <property type="evidence" value="ECO:0007669"/>
    <property type="project" value="UniProtKB-SubCell"/>
</dbReference>
<comment type="subcellular location">
    <subcellularLocation>
        <location evidence="1">Membrane</location>
        <topology evidence="1">Multi-pass membrane protein</topology>
    </subcellularLocation>
</comment>
<evidence type="ECO:0000256" key="6">
    <source>
        <dbReference type="ARBA" id="ARBA00023136"/>
    </source>
</evidence>
<dbReference type="SUPFAM" id="SSF103473">
    <property type="entry name" value="MFS general substrate transporter"/>
    <property type="match status" value="1"/>
</dbReference>
<keyword evidence="4 8" id="KW-0812">Transmembrane</keyword>
<feature type="transmembrane region" description="Helical" evidence="8">
    <location>
        <begin position="329"/>
        <end position="351"/>
    </location>
</feature>
<feature type="transmembrane region" description="Helical" evidence="8">
    <location>
        <begin position="263"/>
        <end position="281"/>
    </location>
</feature>
<accession>A0A167X692</accession>
<keyword evidence="3 7" id="KW-0813">Transport</keyword>
<keyword evidence="6 8" id="KW-0472">Membrane</keyword>
<dbReference type="EMBL" id="AZHD01000004">
    <property type="protein sequence ID" value="OAA64584.1"/>
    <property type="molecule type" value="Genomic_DNA"/>
</dbReference>
<dbReference type="AlphaFoldDB" id="A0A167X692"/>
<evidence type="ECO:0000256" key="5">
    <source>
        <dbReference type="ARBA" id="ARBA00022989"/>
    </source>
</evidence>
<dbReference type="InterPro" id="IPR005828">
    <property type="entry name" value="MFS_sugar_transport-like"/>
</dbReference>
<evidence type="ECO:0000256" key="3">
    <source>
        <dbReference type="ARBA" id="ARBA00022448"/>
    </source>
</evidence>
<evidence type="ECO:0000313" key="10">
    <source>
        <dbReference type="EMBL" id="OAA64584.1"/>
    </source>
</evidence>
<evidence type="ECO:0000256" key="7">
    <source>
        <dbReference type="RuleBase" id="RU003346"/>
    </source>
</evidence>
<evidence type="ECO:0000256" key="8">
    <source>
        <dbReference type="SAM" id="Phobius"/>
    </source>
</evidence>
<reference evidence="10 11" key="1">
    <citation type="journal article" date="2016" name="Genome Biol. Evol.">
        <title>Divergent and convergent evolution of fungal pathogenicity.</title>
        <authorList>
            <person name="Shang Y."/>
            <person name="Xiao G."/>
            <person name="Zheng P."/>
            <person name="Cen K."/>
            <person name="Zhan S."/>
            <person name="Wang C."/>
        </authorList>
    </citation>
    <scope>NUCLEOTIDE SEQUENCE [LARGE SCALE GENOMIC DNA]</scope>
    <source>
        <strain evidence="10 11">RCEF 264</strain>
    </source>
</reference>
<dbReference type="Pfam" id="PF00083">
    <property type="entry name" value="Sugar_tr"/>
    <property type="match status" value="1"/>
</dbReference>
<keyword evidence="11" id="KW-1185">Reference proteome</keyword>
<gene>
    <name evidence="10" type="ORF">SPI_03231</name>
</gene>
<feature type="transmembrane region" description="Helical" evidence="8">
    <location>
        <begin position="140"/>
        <end position="159"/>
    </location>
</feature>
<organism evidence="10 11">
    <name type="scientific">Niveomyces insectorum RCEF 264</name>
    <dbReference type="NCBI Taxonomy" id="1081102"/>
    <lineage>
        <taxon>Eukaryota</taxon>
        <taxon>Fungi</taxon>
        <taxon>Dikarya</taxon>
        <taxon>Ascomycota</taxon>
        <taxon>Pezizomycotina</taxon>
        <taxon>Sordariomycetes</taxon>
        <taxon>Hypocreomycetidae</taxon>
        <taxon>Hypocreales</taxon>
        <taxon>Cordycipitaceae</taxon>
        <taxon>Niveomyces</taxon>
    </lineage>
</organism>
<feature type="transmembrane region" description="Helical" evidence="8">
    <location>
        <begin position="301"/>
        <end position="322"/>
    </location>
</feature>
<feature type="transmembrane region" description="Helical" evidence="8">
    <location>
        <begin position="425"/>
        <end position="444"/>
    </location>
</feature>
<dbReference type="InterPro" id="IPR020846">
    <property type="entry name" value="MFS_dom"/>
</dbReference>
<dbReference type="Gene3D" id="1.20.1250.20">
    <property type="entry name" value="MFS general substrate transporter like domains"/>
    <property type="match status" value="1"/>
</dbReference>
<dbReference type="OrthoDB" id="6612291at2759"/>
<feature type="transmembrane region" description="Helical" evidence="8">
    <location>
        <begin position="171"/>
        <end position="192"/>
    </location>
</feature>
<feature type="domain" description="Major facilitator superfamily (MFS) profile" evidence="9">
    <location>
        <begin position="15"/>
        <end position="448"/>
    </location>
</feature>
<evidence type="ECO:0000256" key="2">
    <source>
        <dbReference type="ARBA" id="ARBA00010992"/>
    </source>
</evidence>
<dbReference type="PRINTS" id="PR00171">
    <property type="entry name" value="SUGRTRNSPORT"/>
</dbReference>
<feature type="transmembrane region" description="Helical" evidence="8">
    <location>
        <begin position="108"/>
        <end position="128"/>
    </location>
</feature>
<feature type="transmembrane region" description="Helical" evidence="8">
    <location>
        <begin position="48"/>
        <end position="73"/>
    </location>
</feature>
<comment type="caution">
    <text evidence="10">The sequence shown here is derived from an EMBL/GenBank/DDBJ whole genome shotgun (WGS) entry which is preliminary data.</text>
</comment>
<comment type="similarity">
    <text evidence="2 7">Belongs to the major facilitator superfamily. Sugar transporter (TC 2.A.1.1) family.</text>
</comment>
<evidence type="ECO:0000259" key="9">
    <source>
        <dbReference type="PROSITE" id="PS50850"/>
    </source>
</evidence>
<dbReference type="InterPro" id="IPR036259">
    <property type="entry name" value="MFS_trans_sf"/>
</dbReference>
<dbReference type="GO" id="GO:0005351">
    <property type="term" value="F:carbohydrate:proton symporter activity"/>
    <property type="evidence" value="ECO:0007669"/>
    <property type="project" value="TreeGrafter"/>
</dbReference>
<dbReference type="InterPro" id="IPR003663">
    <property type="entry name" value="Sugar/inositol_transpt"/>
</dbReference>
<evidence type="ECO:0000256" key="1">
    <source>
        <dbReference type="ARBA" id="ARBA00004141"/>
    </source>
</evidence>
<feature type="transmembrane region" description="Helical" evidence="8">
    <location>
        <begin position="357"/>
        <end position="376"/>
    </location>
</feature>
<evidence type="ECO:0000313" key="11">
    <source>
        <dbReference type="Proteomes" id="UP000076874"/>
    </source>
</evidence>
<dbReference type="FunFam" id="1.20.1250.20:FF:000134">
    <property type="entry name" value="MFS sugar transporter protein"/>
    <property type="match status" value="1"/>
</dbReference>
<proteinExistence type="inferred from homology"/>
<evidence type="ECO:0000256" key="4">
    <source>
        <dbReference type="ARBA" id="ARBA00022692"/>
    </source>
</evidence>
<name>A0A167X692_9HYPO</name>
<dbReference type="InterPro" id="IPR050360">
    <property type="entry name" value="MFS_Sugar_Transporters"/>
</dbReference>
<keyword evidence="5 8" id="KW-1133">Transmembrane helix</keyword>